<sequence>MARTAQDVLAAAVREAGAGAGDNRLVPLIADGVAPRSVLAAFTLEQHHVIAADRVSYRHLAGRSAGATAAFFTALADGEDTALALLDPLAAACGLDDAAVRGHEPALACQAYPACTAWLALQAEPVDVVVALSVNFATWGGYCGVLGRALRARYGFSDEACGFFDFFARSPGEEGDADADALVRAAVEEGLGSGVLSERLAWRYARLLQGFEGMFWEGVGGGG</sequence>
<evidence type="ECO:0000313" key="2">
    <source>
        <dbReference type="Proteomes" id="UP001500879"/>
    </source>
</evidence>
<gene>
    <name evidence="1" type="ORF">GCM10010357_08050</name>
</gene>
<organism evidence="1 2">
    <name type="scientific">Streptomyces luteireticuli</name>
    <dbReference type="NCBI Taxonomy" id="173858"/>
    <lineage>
        <taxon>Bacteria</taxon>
        <taxon>Bacillati</taxon>
        <taxon>Actinomycetota</taxon>
        <taxon>Actinomycetes</taxon>
        <taxon>Kitasatosporales</taxon>
        <taxon>Streptomycetaceae</taxon>
        <taxon>Streptomyces</taxon>
    </lineage>
</organism>
<reference evidence="1 2" key="1">
    <citation type="journal article" date="2019" name="Int. J. Syst. Evol. Microbiol.">
        <title>The Global Catalogue of Microorganisms (GCM) 10K type strain sequencing project: providing services to taxonomists for standard genome sequencing and annotation.</title>
        <authorList>
            <consortium name="The Broad Institute Genomics Platform"/>
            <consortium name="The Broad Institute Genome Sequencing Center for Infectious Disease"/>
            <person name="Wu L."/>
            <person name="Ma J."/>
        </authorList>
    </citation>
    <scope>NUCLEOTIDE SEQUENCE [LARGE SCALE GENOMIC DNA]</scope>
    <source>
        <strain evidence="1 2">JCM 4788</strain>
    </source>
</reference>
<comment type="caution">
    <text evidence="1">The sequence shown here is derived from an EMBL/GenBank/DDBJ whole genome shotgun (WGS) entry which is preliminary data.</text>
</comment>
<dbReference type="SUPFAM" id="SSF48613">
    <property type="entry name" value="Heme oxygenase-like"/>
    <property type="match status" value="1"/>
</dbReference>
<dbReference type="Proteomes" id="UP001500879">
    <property type="component" value="Unassembled WGS sequence"/>
</dbReference>
<keyword evidence="2" id="KW-1185">Reference proteome</keyword>
<proteinExistence type="predicted"/>
<evidence type="ECO:0000313" key="1">
    <source>
        <dbReference type="EMBL" id="GAA0389750.1"/>
    </source>
</evidence>
<name>A0ABN0YBJ6_9ACTN</name>
<dbReference type="InterPro" id="IPR016084">
    <property type="entry name" value="Haem_Oase-like_multi-hlx"/>
</dbReference>
<dbReference type="RefSeq" id="WP_344019843.1">
    <property type="nucleotide sequence ID" value="NZ_BAAABX010000007.1"/>
</dbReference>
<protein>
    <recommendedName>
        <fullName evidence="3">Transcriptional regulator</fullName>
    </recommendedName>
</protein>
<dbReference type="EMBL" id="BAAABX010000007">
    <property type="protein sequence ID" value="GAA0389750.1"/>
    <property type="molecule type" value="Genomic_DNA"/>
</dbReference>
<accession>A0ABN0YBJ6</accession>
<evidence type="ECO:0008006" key="3">
    <source>
        <dbReference type="Google" id="ProtNLM"/>
    </source>
</evidence>
<dbReference type="Gene3D" id="1.20.910.10">
    <property type="entry name" value="Heme oxygenase-like"/>
    <property type="match status" value="1"/>
</dbReference>